<keyword evidence="3" id="KW-1185">Reference proteome</keyword>
<keyword evidence="1" id="KW-0472">Membrane</keyword>
<sequence length="415" mass="46789">MKNRKLNQWFWKWHFIAGLVSLPFVILLAITGGVYLFKDNYDAPKQKHIKEVKVEGEAVSFQEQLGLAKAEFKKQPTAMVVPSSPNQATEFVSGRFSHKQSVYVNPYKGGVTGKISPKDSDMHTVRKLHGELLLGKFGTKIVELIACWMVVLIITGIYVFWPSKKAGLKGFFSIRFKQGKRTLFRDLHTVLGFWISVLLLMTLAGGLPWTDVFGGNFKAIQDLTNTGFPRTWNGRGVNSTVSNSIFSLDEAVALAKTKDLKGELHIGLPQGPQGVYIIYNETFDLDQQQRLYIDQYSGKQIMHHKWEDVGILMRGRMWFMAFHQGQFGTWNFVLMLTVAVLLAFVCIAALVSYLKRKPEGNWGTPKVPSKFKVGYGLVALVCLLGILFPLFGASALLIFIVEQLKKKFKVKQQMA</sequence>
<dbReference type="EMBL" id="JAAVJS010000001">
    <property type="protein sequence ID" value="NJX13963.1"/>
    <property type="molecule type" value="Genomic_DNA"/>
</dbReference>
<feature type="transmembrane region" description="Helical" evidence="1">
    <location>
        <begin position="141"/>
        <end position="161"/>
    </location>
</feature>
<evidence type="ECO:0000313" key="2">
    <source>
        <dbReference type="EMBL" id="NJX13963.1"/>
    </source>
</evidence>
<dbReference type="RefSeq" id="WP_167916221.1">
    <property type="nucleotide sequence ID" value="NZ_JAAVJS010000001.1"/>
</dbReference>
<accession>A0ABX1DBJ6</accession>
<dbReference type="Proteomes" id="UP000760545">
    <property type="component" value="Unassembled WGS sequence"/>
</dbReference>
<feature type="transmembrane region" description="Helical" evidence="1">
    <location>
        <begin position="15"/>
        <end position="37"/>
    </location>
</feature>
<dbReference type="PANTHER" id="PTHR34219:SF1">
    <property type="entry name" value="PEPSY DOMAIN-CONTAINING PROTEIN"/>
    <property type="match status" value="1"/>
</dbReference>
<reference evidence="2 3" key="1">
    <citation type="submission" date="2020-03" db="EMBL/GenBank/DDBJ databases">
        <title>Tamlana sp. nov, isolated from XXX.</title>
        <authorList>
            <person name="Cao W.R."/>
        </authorList>
    </citation>
    <scope>NUCLEOTIDE SEQUENCE [LARGE SCALE GENOMIC DNA]</scope>
    <source>
        <strain evidence="2 3">HST1-43</strain>
    </source>
</reference>
<dbReference type="Pfam" id="PF03929">
    <property type="entry name" value="PepSY_TM"/>
    <property type="match status" value="1"/>
</dbReference>
<organism evidence="2 3">
    <name type="scientific">Tamlana crocina</name>
    <dbReference type="NCBI Taxonomy" id="393006"/>
    <lineage>
        <taxon>Bacteria</taxon>
        <taxon>Pseudomonadati</taxon>
        <taxon>Bacteroidota</taxon>
        <taxon>Flavobacteriia</taxon>
        <taxon>Flavobacteriales</taxon>
        <taxon>Flavobacteriaceae</taxon>
        <taxon>Tamlana</taxon>
    </lineage>
</organism>
<evidence type="ECO:0000256" key="1">
    <source>
        <dbReference type="SAM" id="Phobius"/>
    </source>
</evidence>
<protein>
    <submittedName>
        <fullName evidence="2">PepSY domain-containing protein</fullName>
    </submittedName>
</protein>
<proteinExistence type="predicted"/>
<gene>
    <name evidence="2" type="ORF">HC176_00495</name>
</gene>
<dbReference type="PANTHER" id="PTHR34219">
    <property type="entry name" value="IRON-REGULATED INNER MEMBRANE PROTEIN-RELATED"/>
    <property type="match status" value="1"/>
</dbReference>
<feature type="transmembrane region" description="Helical" evidence="1">
    <location>
        <begin position="332"/>
        <end position="354"/>
    </location>
</feature>
<name>A0ABX1DBJ6_9FLAO</name>
<evidence type="ECO:0000313" key="3">
    <source>
        <dbReference type="Proteomes" id="UP000760545"/>
    </source>
</evidence>
<keyword evidence="1" id="KW-0812">Transmembrane</keyword>
<comment type="caution">
    <text evidence="2">The sequence shown here is derived from an EMBL/GenBank/DDBJ whole genome shotgun (WGS) entry which is preliminary data.</text>
</comment>
<keyword evidence="1" id="KW-1133">Transmembrane helix</keyword>
<dbReference type="InterPro" id="IPR005625">
    <property type="entry name" value="PepSY-ass_TM"/>
</dbReference>
<feature type="transmembrane region" description="Helical" evidence="1">
    <location>
        <begin position="191"/>
        <end position="209"/>
    </location>
</feature>
<feature type="transmembrane region" description="Helical" evidence="1">
    <location>
        <begin position="374"/>
        <end position="401"/>
    </location>
</feature>